<dbReference type="Proteomes" id="UP001195724">
    <property type="component" value="Unassembled WGS sequence"/>
</dbReference>
<organism evidence="2 3">
    <name type="scientific">Saccharothrix algeriensis</name>
    <dbReference type="NCBI Taxonomy" id="173560"/>
    <lineage>
        <taxon>Bacteria</taxon>
        <taxon>Bacillati</taxon>
        <taxon>Actinomycetota</taxon>
        <taxon>Actinomycetes</taxon>
        <taxon>Pseudonocardiales</taxon>
        <taxon>Pseudonocardiaceae</taxon>
        <taxon>Saccharothrix</taxon>
    </lineage>
</organism>
<evidence type="ECO:0000256" key="1">
    <source>
        <dbReference type="SAM" id="MobiDB-lite"/>
    </source>
</evidence>
<dbReference type="EMBL" id="JAFBCL010000001">
    <property type="protein sequence ID" value="MBM7810222.1"/>
    <property type="molecule type" value="Genomic_DNA"/>
</dbReference>
<comment type="caution">
    <text evidence="2">The sequence shown here is derived from an EMBL/GenBank/DDBJ whole genome shotgun (WGS) entry which is preliminary data.</text>
</comment>
<sequence>MNDLSHSRSREAMEIEATRVTVGGEQRRGLVEHETTAVVQRIRDPLIVPALCQTFEYAAAIIAGVERGVVIFSAEAFQSFLRSAKLEPRAWQARIGTGHVTPDPDLPSSATSRPAVTVRVVRHDRMRGALQAHPRTSAQLTRATDEGRPRHVLTGTGTPQESAIRTKLGFPGSGLIFRWVGFGVAHSAGLPTPDRRNTSADAHQQPDPNAETAEQALLAKYLRHCEQLRCDQDRKAVQQTDGPPVVDFKFTTVREK</sequence>
<dbReference type="RefSeq" id="WP_204841220.1">
    <property type="nucleotide sequence ID" value="NZ_JAFBCL010000001.1"/>
</dbReference>
<feature type="region of interest" description="Disordered" evidence="1">
    <location>
        <begin position="133"/>
        <end position="160"/>
    </location>
</feature>
<evidence type="ECO:0000313" key="3">
    <source>
        <dbReference type="Proteomes" id="UP001195724"/>
    </source>
</evidence>
<proteinExistence type="predicted"/>
<evidence type="ECO:0000313" key="2">
    <source>
        <dbReference type="EMBL" id="MBM7810222.1"/>
    </source>
</evidence>
<protein>
    <submittedName>
        <fullName evidence="2">Uncharacterized protein</fullName>
    </submittedName>
</protein>
<keyword evidence="3" id="KW-1185">Reference proteome</keyword>
<accession>A0ABS2S1V9</accession>
<gene>
    <name evidence="2" type="ORF">JOE68_001087</name>
</gene>
<feature type="region of interest" description="Disordered" evidence="1">
    <location>
        <begin position="190"/>
        <end position="211"/>
    </location>
</feature>
<name>A0ABS2S1V9_9PSEU</name>
<reference evidence="2 3" key="1">
    <citation type="submission" date="2021-01" db="EMBL/GenBank/DDBJ databases">
        <title>Sequencing the genomes of 1000 actinobacteria strains.</title>
        <authorList>
            <person name="Klenk H.-P."/>
        </authorList>
    </citation>
    <scope>NUCLEOTIDE SEQUENCE [LARGE SCALE GENOMIC DNA]</scope>
    <source>
        <strain evidence="2 3">DSM 44581</strain>
    </source>
</reference>